<evidence type="ECO:0000313" key="4">
    <source>
        <dbReference type="Proteomes" id="UP000535437"/>
    </source>
</evidence>
<keyword evidence="2" id="KW-0812">Transmembrane</keyword>
<reference evidence="3 4" key="1">
    <citation type="submission" date="2020-07" db="EMBL/GenBank/DDBJ databases">
        <title>Sequencing the genomes of 1000 actinobacteria strains.</title>
        <authorList>
            <person name="Klenk H.-P."/>
        </authorList>
    </citation>
    <scope>NUCLEOTIDE SEQUENCE [LARGE SCALE GENOMIC DNA]</scope>
    <source>
        <strain evidence="3 4">DSM 15475</strain>
    </source>
</reference>
<dbReference type="AlphaFoldDB" id="A0A7Z0GLG5"/>
<evidence type="ECO:0000256" key="1">
    <source>
        <dbReference type="SAM" id="MobiDB-lite"/>
    </source>
</evidence>
<keyword evidence="4" id="KW-1185">Reference proteome</keyword>
<accession>A0A7Z0GLG5</accession>
<keyword evidence="2" id="KW-1133">Transmembrane helix</keyword>
<proteinExistence type="predicted"/>
<evidence type="ECO:0000256" key="2">
    <source>
        <dbReference type="SAM" id="Phobius"/>
    </source>
</evidence>
<feature type="transmembrane region" description="Helical" evidence="2">
    <location>
        <begin position="6"/>
        <end position="29"/>
    </location>
</feature>
<feature type="region of interest" description="Disordered" evidence="1">
    <location>
        <begin position="45"/>
        <end position="74"/>
    </location>
</feature>
<sequence>METFWTYFEVLTPSIGVGLIFWLAIRAIFRADRKERAMEADVREEILGDAEEPRHDGDRAGSAVSPGTAGSPRT</sequence>
<organism evidence="3 4">
    <name type="scientific">Nesterenkonia xinjiangensis</name>
    <dbReference type="NCBI Taxonomy" id="225327"/>
    <lineage>
        <taxon>Bacteria</taxon>
        <taxon>Bacillati</taxon>
        <taxon>Actinomycetota</taxon>
        <taxon>Actinomycetes</taxon>
        <taxon>Micrococcales</taxon>
        <taxon>Micrococcaceae</taxon>
        <taxon>Nesterenkonia</taxon>
    </lineage>
</organism>
<feature type="compositionally biased region" description="Basic and acidic residues" evidence="1">
    <location>
        <begin position="45"/>
        <end position="59"/>
    </location>
</feature>
<protein>
    <submittedName>
        <fullName evidence="3">Uncharacterized protein</fullName>
    </submittedName>
</protein>
<comment type="caution">
    <text evidence="3">The sequence shown here is derived from an EMBL/GenBank/DDBJ whole genome shotgun (WGS) entry which is preliminary data.</text>
</comment>
<dbReference type="EMBL" id="JACCFY010000001">
    <property type="protein sequence ID" value="NYJ78191.1"/>
    <property type="molecule type" value="Genomic_DNA"/>
</dbReference>
<gene>
    <name evidence="3" type="ORF">HNR09_001602</name>
</gene>
<name>A0A7Z0GLG5_9MICC</name>
<keyword evidence="2" id="KW-0472">Membrane</keyword>
<dbReference type="RefSeq" id="WP_179541568.1">
    <property type="nucleotide sequence ID" value="NZ_BAAALL010000002.1"/>
</dbReference>
<dbReference type="Proteomes" id="UP000535437">
    <property type="component" value="Unassembled WGS sequence"/>
</dbReference>
<evidence type="ECO:0000313" key="3">
    <source>
        <dbReference type="EMBL" id="NYJ78191.1"/>
    </source>
</evidence>